<dbReference type="Proteomes" id="UP000199225">
    <property type="component" value="Unassembled WGS sequence"/>
</dbReference>
<dbReference type="Gene3D" id="3.30.750.140">
    <property type="match status" value="1"/>
</dbReference>
<dbReference type="InterPro" id="IPR021136">
    <property type="entry name" value="Flagellar_hook_control-like_C"/>
</dbReference>
<keyword evidence="5" id="KW-1185">Reference proteome</keyword>
<evidence type="ECO:0000259" key="3">
    <source>
        <dbReference type="Pfam" id="PF02120"/>
    </source>
</evidence>
<dbReference type="AlphaFoldDB" id="A0A1G8QAJ2"/>
<name>A0A1G8QAJ2_9BACI</name>
<feature type="compositionally biased region" description="Acidic residues" evidence="2">
    <location>
        <begin position="535"/>
        <end position="547"/>
    </location>
</feature>
<dbReference type="STRING" id="86666.SAMN04490247_0503"/>
<evidence type="ECO:0000313" key="4">
    <source>
        <dbReference type="EMBL" id="SDJ01814.1"/>
    </source>
</evidence>
<dbReference type="RefSeq" id="WP_093191682.1">
    <property type="nucleotide sequence ID" value="NZ_FNEV01000001.1"/>
</dbReference>
<organism evidence="4 5">
    <name type="scientific">Salimicrobium halophilum</name>
    <dbReference type="NCBI Taxonomy" id="86666"/>
    <lineage>
        <taxon>Bacteria</taxon>
        <taxon>Bacillati</taxon>
        <taxon>Bacillota</taxon>
        <taxon>Bacilli</taxon>
        <taxon>Bacillales</taxon>
        <taxon>Bacillaceae</taxon>
        <taxon>Salimicrobium</taxon>
    </lineage>
</organism>
<evidence type="ECO:0000256" key="1">
    <source>
        <dbReference type="SAM" id="Coils"/>
    </source>
</evidence>
<feature type="coiled-coil region" evidence="1">
    <location>
        <begin position="65"/>
        <end position="96"/>
    </location>
</feature>
<gene>
    <name evidence="4" type="ORF">SAMN04490247_0503</name>
</gene>
<sequence length="560" mass="62972">MQMMELLTSQVNIKKTNSTKGNINENMNKKAFGEAISLVMEETQQSEGSKEALMASLSGEKGMFTKAQKEELMKLLEELKGHMQKSSSSMEQLLSQGKSIFQSMNGNNQVMEIFQSLSESEVSQVKEAIIAGNQGDLPESLLNLEGKEREAMLNVIELISEGWSSPNGENGMLNFLKNLSAEDFRLGEMILSNSPSQTVNMMEKDTKKWNALVEKLRHSLNTLNEGKKESEKSALIQVLDDIQTFTQSLEDNFLTGIHGFQQNIQKVAGETASSNEQLTEIFQSFRGILSLQEGGKTSLKEVTNAQLKELRELLVKFVNESKGVDTQALLNQSSGKPEDKALFEQLIRNVQRKQQLPTVYNQQQITVKDIGKWLSHSTKIKMEESSLNTGNDKLSTISHQTPMTKVEQFVIKVDQQSQAPAQRQVFQKLQDMIQSSKMFTDKLGNQEMQIKLKPSSLGDMTIKFAQVNGEMAVKIMVTSQAAKEMLEGNMQQLRHMFSPQQVVVEKTEQTLNQQFLNEDEAENFHEGEEQSSGQEFDEDFEEDEGEESAVSFSDILNEKV</sequence>
<dbReference type="Pfam" id="PF02120">
    <property type="entry name" value="Flg_hook"/>
    <property type="match status" value="1"/>
</dbReference>
<accession>A0A1G8QAJ2</accession>
<reference evidence="5" key="1">
    <citation type="submission" date="2016-10" db="EMBL/GenBank/DDBJ databases">
        <authorList>
            <person name="Varghese N."/>
            <person name="Submissions S."/>
        </authorList>
    </citation>
    <scope>NUCLEOTIDE SEQUENCE [LARGE SCALE GENOMIC DNA]</scope>
    <source>
        <strain evidence="5">DSM 4771</strain>
    </source>
</reference>
<protein>
    <submittedName>
        <fullName evidence="4">Hook-length control protein FliK</fullName>
    </submittedName>
</protein>
<dbReference type="OrthoDB" id="2968951at2"/>
<dbReference type="CDD" id="cd17470">
    <property type="entry name" value="T3SS_Flik_C"/>
    <property type="match status" value="1"/>
</dbReference>
<dbReference type="InterPro" id="IPR038610">
    <property type="entry name" value="FliK-like_C_sf"/>
</dbReference>
<keyword evidence="1" id="KW-0175">Coiled coil</keyword>
<evidence type="ECO:0000313" key="5">
    <source>
        <dbReference type="Proteomes" id="UP000199225"/>
    </source>
</evidence>
<proteinExistence type="predicted"/>
<feature type="domain" description="Flagellar hook-length control protein-like C-terminal" evidence="3">
    <location>
        <begin position="439"/>
        <end position="510"/>
    </location>
</feature>
<feature type="region of interest" description="Disordered" evidence="2">
    <location>
        <begin position="517"/>
        <end position="560"/>
    </location>
</feature>
<dbReference type="EMBL" id="FNEV01000001">
    <property type="protein sequence ID" value="SDJ01814.1"/>
    <property type="molecule type" value="Genomic_DNA"/>
</dbReference>
<evidence type="ECO:0000256" key="2">
    <source>
        <dbReference type="SAM" id="MobiDB-lite"/>
    </source>
</evidence>